<gene>
    <name evidence="2" type="ORF">IMCC12053_1913</name>
</gene>
<dbReference type="OrthoDB" id="7874340at2"/>
<dbReference type="PATRIC" id="fig|1397108.4.peg.1957"/>
<organism evidence="2 3">
    <name type="scientific">Celeribacter marinus</name>
    <dbReference type="NCBI Taxonomy" id="1397108"/>
    <lineage>
        <taxon>Bacteria</taxon>
        <taxon>Pseudomonadati</taxon>
        <taxon>Pseudomonadota</taxon>
        <taxon>Alphaproteobacteria</taxon>
        <taxon>Rhodobacterales</taxon>
        <taxon>Roseobacteraceae</taxon>
        <taxon>Celeribacter</taxon>
    </lineage>
</organism>
<name>A0A0N9ZZQ6_9RHOB</name>
<dbReference type="SUPFAM" id="SSF56935">
    <property type="entry name" value="Porins"/>
    <property type="match status" value="1"/>
</dbReference>
<dbReference type="InterPro" id="IPR033900">
    <property type="entry name" value="Gram_neg_porin_domain"/>
</dbReference>
<dbReference type="RefSeq" id="WP_062218432.1">
    <property type="nucleotide sequence ID" value="NZ_CP012023.1"/>
</dbReference>
<reference evidence="2 3" key="1">
    <citation type="submission" date="2015-05" db="EMBL/GenBank/DDBJ databases">
        <authorList>
            <person name="Wang D.B."/>
            <person name="Wang M."/>
        </authorList>
    </citation>
    <scope>NUCLEOTIDE SEQUENCE [LARGE SCALE GENOMIC DNA]</scope>
    <source>
        <strain evidence="2 3">IMCC 12053</strain>
    </source>
</reference>
<evidence type="ECO:0000313" key="3">
    <source>
        <dbReference type="Proteomes" id="UP000064920"/>
    </source>
</evidence>
<keyword evidence="3" id="KW-1185">Reference proteome</keyword>
<dbReference type="GO" id="GO:0015288">
    <property type="term" value="F:porin activity"/>
    <property type="evidence" value="ECO:0007669"/>
    <property type="project" value="InterPro"/>
</dbReference>
<dbReference type="Gene3D" id="2.40.160.10">
    <property type="entry name" value="Porin"/>
    <property type="match status" value="1"/>
</dbReference>
<dbReference type="Proteomes" id="UP000064920">
    <property type="component" value="Chromosome"/>
</dbReference>
<evidence type="ECO:0000313" key="2">
    <source>
        <dbReference type="EMBL" id="ALI55860.1"/>
    </source>
</evidence>
<dbReference type="Pfam" id="PF13609">
    <property type="entry name" value="Porin_4"/>
    <property type="match status" value="1"/>
</dbReference>
<dbReference type="KEGG" id="cmar:IMCC12053_1913"/>
<sequence length="365" mass="37168">MKNILLSTTAVVAFAGAAAAEVSFNGDAKLGYNNDVEDGFYWEAGLTAKMAQELDNGITVAASLDIDLTRDSAQSLGAVTTSDFVVTISSETASLSFGDVATAASTFAFANDMDGGIKDHVEDYADGNDNGLLVKASFGDFSIAASTIIDDAAAATGENGATQVAVAGSFGGINVGLLSVQDETNASIAQDDAMLVSLGGTFAGVDATLNAGNVNNVDRMGLDLGYALGDVVLGAYYMNSDATGAKDMYGVKATYTAGAVTVKGYYTDNRGNVDGDNEYSVAVAYDMGNGLVINAGIIDGETAGSTDDDQYNYIVADYNLGGGASFLVSYADANGDATANSNDIDTTLGGYELKSGVTAQLKLAF</sequence>
<proteinExistence type="predicted"/>
<dbReference type="GO" id="GO:0016020">
    <property type="term" value="C:membrane"/>
    <property type="evidence" value="ECO:0007669"/>
    <property type="project" value="InterPro"/>
</dbReference>
<feature type="domain" description="Porin" evidence="1">
    <location>
        <begin position="8"/>
        <end position="215"/>
    </location>
</feature>
<dbReference type="EMBL" id="CP012023">
    <property type="protein sequence ID" value="ALI55860.1"/>
    <property type="molecule type" value="Genomic_DNA"/>
</dbReference>
<evidence type="ECO:0000259" key="1">
    <source>
        <dbReference type="Pfam" id="PF13609"/>
    </source>
</evidence>
<dbReference type="STRING" id="1397108.IMCC12053_1913"/>
<dbReference type="InterPro" id="IPR023614">
    <property type="entry name" value="Porin_dom_sf"/>
</dbReference>
<protein>
    <submittedName>
        <fullName evidence="2">Porin</fullName>
    </submittedName>
</protein>
<dbReference type="AlphaFoldDB" id="A0A0N9ZZQ6"/>
<accession>A0A0N9ZZQ6</accession>